<feature type="transmembrane region" description="Helical" evidence="8">
    <location>
        <begin position="45"/>
        <end position="65"/>
    </location>
</feature>
<dbReference type="PANTHER" id="PTHR30106:SF2">
    <property type="entry name" value="UPF0324 INNER MEMBRANE PROTEIN YEIH"/>
    <property type="match status" value="1"/>
</dbReference>
<keyword evidence="10" id="KW-1185">Reference proteome</keyword>
<feature type="transmembrane region" description="Helical" evidence="8">
    <location>
        <begin position="244"/>
        <end position="270"/>
    </location>
</feature>
<dbReference type="PANTHER" id="PTHR30106">
    <property type="entry name" value="INNER MEMBRANE PROTEIN YEIH-RELATED"/>
    <property type="match status" value="1"/>
</dbReference>
<feature type="transmembrane region" description="Helical" evidence="8">
    <location>
        <begin position="364"/>
        <end position="383"/>
    </location>
</feature>
<evidence type="ECO:0000256" key="3">
    <source>
        <dbReference type="ARBA" id="ARBA00022475"/>
    </source>
</evidence>
<evidence type="ECO:0000256" key="4">
    <source>
        <dbReference type="ARBA" id="ARBA00022692"/>
    </source>
</evidence>
<protein>
    <submittedName>
        <fullName evidence="9">Sulfate exporter family transporter</fullName>
    </submittedName>
</protein>
<evidence type="ECO:0000256" key="7">
    <source>
        <dbReference type="SAM" id="MobiDB-lite"/>
    </source>
</evidence>
<organism evidence="9 10">
    <name type="scientific">Arthrobacter cavernae</name>
    <dbReference type="NCBI Taxonomy" id="2817681"/>
    <lineage>
        <taxon>Bacteria</taxon>
        <taxon>Bacillati</taxon>
        <taxon>Actinomycetota</taxon>
        <taxon>Actinomycetes</taxon>
        <taxon>Micrococcales</taxon>
        <taxon>Micrococcaceae</taxon>
        <taxon>Arthrobacter</taxon>
    </lineage>
</organism>
<feature type="transmembrane region" description="Helical" evidence="8">
    <location>
        <begin position="123"/>
        <end position="148"/>
    </location>
</feature>
<dbReference type="AlphaFoldDB" id="A0A939HKC3"/>
<keyword evidence="3" id="KW-1003">Cell membrane</keyword>
<evidence type="ECO:0000256" key="8">
    <source>
        <dbReference type="SAM" id="Phobius"/>
    </source>
</evidence>
<feature type="transmembrane region" description="Helical" evidence="8">
    <location>
        <begin position="334"/>
        <end position="352"/>
    </location>
</feature>
<keyword evidence="4 8" id="KW-0812">Transmembrane</keyword>
<feature type="region of interest" description="Disordered" evidence="7">
    <location>
        <begin position="1"/>
        <end position="27"/>
    </location>
</feature>
<dbReference type="RefSeq" id="WP_207616702.1">
    <property type="nucleotide sequence ID" value="NZ_JAFNLL010000031.1"/>
</dbReference>
<evidence type="ECO:0000256" key="1">
    <source>
        <dbReference type="ARBA" id="ARBA00004651"/>
    </source>
</evidence>
<sequence>MTQDVATPVGSSKPAGSGGPVGSGTPAGADKKHGFLSRGLRNKRLPGLALAAAAVALAWLVHAAVPVLPFLTVAVILGILAANLPGIGTAVEGVMQPGLVLAAKRFMRLGIVLLGLKLSLIDVAALGWATLGIVVGIVLLTFVGTLLLGKAFRLPGDQPILLAAGFSICGASAIGAMSGVTKTDHRGTVVPIALVTLCGTLAIAVLPALKGPLGLDEVQFGHWVGASVHDVGQVVATAQTAGTAALAGALIIKLTRVLMLAPMVTGAALVQRYRSRSRNRSQQGESQLSQAAGGTEEGKPTFPPLIPLFVAGFMAMIVLRTLGILPHAVLEGAAIAQDLLLAAALFGLGASVQIRSLLHTSGRAITVAMLSWALIGVLAYVGVQLI</sequence>
<proteinExistence type="inferred from homology"/>
<keyword evidence="5 8" id="KW-1133">Transmembrane helix</keyword>
<evidence type="ECO:0000256" key="2">
    <source>
        <dbReference type="ARBA" id="ARBA00007977"/>
    </source>
</evidence>
<evidence type="ECO:0000256" key="6">
    <source>
        <dbReference type="ARBA" id="ARBA00023136"/>
    </source>
</evidence>
<feature type="region of interest" description="Disordered" evidence="7">
    <location>
        <begin position="275"/>
        <end position="299"/>
    </location>
</feature>
<reference evidence="9" key="1">
    <citation type="submission" date="2021-03" db="EMBL/GenBank/DDBJ databases">
        <title>A new species, PO-11, isolated from a karst cave deposit.</title>
        <authorList>
            <person name="Zhaoxiaoyong W."/>
        </authorList>
    </citation>
    <scope>NUCLEOTIDE SEQUENCE</scope>
    <source>
        <strain evidence="9">PO-11</strain>
    </source>
</reference>
<comment type="subcellular location">
    <subcellularLocation>
        <location evidence="1">Cell membrane</location>
        <topology evidence="1">Multi-pass membrane protein</topology>
    </subcellularLocation>
</comment>
<feature type="transmembrane region" description="Helical" evidence="8">
    <location>
        <begin position="305"/>
        <end position="328"/>
    </location>
</feature>
<comment type="caution">
    <text evidence="9">The sequence shown here is derived from an EMBL/GenBank/DDBJ whole genome shotgun (WGS) entry which is preliminary data.</text>
</comment>
<comment type="similarity">
    <text evidence="2">Belongs to the UPF0324 family.</text>
</comment>
<dbReference type="Proteomes" id="UP000664164">
    <property type="component" value="Unassembled WGS sequence"/>
</dbReference>
<dbReference type="InterPro" id="IPR018383">
    <property type="entry name" value="UPF0324_pro"/>
</dbReference>
<evidence type="ECO:0000313" key="10">
    <source>
        <dbReference type="Proteomes" id="UP000664164"/>
    </source>
</evidence>
<name>A0A939HKC3_9MICC</name>
<feature type="transmembrane region" description="Helical" evidence="8">
    <location>
        <begin position="71"/>
        <end position="102"/>
    </location>
</feature>
<dbReference type="GO" id="GO:0005886">
    <property type="term" value="C:plasma membrane"/>
    <property type="evidence" value="ECO:0007669"/>
    <property type="project" value="UniProtKB-SubCell"/>
</dbReference>
<gene>
    <name evidence="9" type="ORF">J1902_13045</name>
</gene>
<accession>A0A939HKC3</accession>
<feature type="transmembrane region" description="Helical" evidence="8">
    <location>
        <begin position="160"/>
        <end position="177"/>
    </location>
</feature>
<keyword evidence="6 8" id="KW-0472">Membrane</keyword>
<evidence type="ECO:0000313" key="9">
    <source>
        <dbReference type="EMBL" id="MBO1268883.1"/>
    </source>
</evidence>
<feature type="transmembrane region" description="Helical" evidence="8">
    <location>
        <begin position="189"/>
        <end position="209"/>
    </location>
</feature>
<evidence type="ECO:0000256" key="5">
    <source>
        <dbReference type="ARBA" id="ARBA00022989"/>
    </source>
</evidence>
<dbReference type="Pfam" id="PF03601">
    <property type="entry name" value="Cons_hypoth698"/>
    <property type="match status" value="1"/>
</dbReference>
<dbReference type="EMBL" id="JAFNLL010000031">
    <property type="protein sequence ID" value="MBO1268883.1"/>
    <property type="molecule type" value="Genomic_DNA"/>
</dbReference>